<comment type="caution">
    <text evidence="1">The sequence shown here is derived from an EMBL/GenBank/DDBJ whole genome shotgun (WGS) entry which is preliminary data.</text>
</comment>
<proteinExistence type="predicted"/>
<organism evidence="1 2">
    <name type="scientific">Psilocybe cf. subviscida</name>
    <dbReference type="NCBI Taxonomy" id="2480587"/>
    <lineage>
        <taxon>Eukaryota</taxon>
        <taxon>Fungi</taxon>
        <taxon>Dikarya</taxon>
        <taxon>Basidiomycota</taxon>
        <taxon>Agaricomycotina</taxon>
        <taxon>Agaricomycetes</taxon>
        <taxon>Agaricomycetidae</taxon>
        <taxon>Agaricales</taxon>
        <taxon>Agaricineae</taxon>
        <taxon>Strophariaceae</taxon>
        <taxon>Psilocybe</taxon>
    </lineage>
</organism>
<dbReference type="AlphaFoldDB" id="A0A8H5AT92"/>
<evidence type="ECO:0000313" key="1">
    <source>
        <dbReference type="EMBL" id="KAF5310163.1"/>
    </source>
</evidence>
<reference evidence="1 2" key="1">
    <citation type="journal article" date="2020" name="ISME J.">
        <title>Uncovering the hidden diversity of litter-decomposition mechanisms in mushroom-forming fungi.</title>
        <authorList>
            <person name="Floudas D."/>
            <person name="Bentzer J."/>
            <person name="Ahren D."/>
            <person name="Johansson T."/>
            <person name="Persson P."/>
            <person name="Tunlid A."/>
        </authorList>
    </citation>
    <scope>NUCLEOTIDE SEQUENCE [LARGE SCALE GENOMIC DNA]</scope>
    <source>
        <strain evidence="1 2">CBS 101986</strain>
    </source>
</reference>
<name>A0A8H5AT92_9AGAR</name>
<dbReference type="Proteomes" id="UP000567179">
    <property type="component" value="Unassembled WGS sequence"/>
</dbReference>
<accession>A0A8H5AT92</accession>
<gene>
    <name evidence="1" type="ORF">D9619_010231</name>
</gene>
<sequence>MLAAGPPTCHLSKNLSPLSPDSKSFSFLKGGSTQEPGCLVQKMGSTFSSVHPQELWAAQKEFHPTHHDIRAVRYLIRRYLPTELVNIILDDAGYWSLARLRTTYDGRYLALNASWSIDNDGAVCVLLSPKLSELAACASVQVRRVSFKITSHDQGWSPFAEQRSTYLGMYEDSFTWFEAVIVRSSIYDPNCVEDEEDPELRWYPSRRMLQHCDDNALNSNISAAVSTRTHDKIPKVTTAKVRGQCFPCPPLNSASTSNQDELRSDAWHIQTNIRGSRHTTSHTVAWEREPESAIDGVEHYKRTGSTLGQGFIAELTREDRIAVVARAKYPGWINYIGSVDLEVYYLV</sequence>
<dbReference type="EMBL" id="JAACJJ010000058">
    <property type="protein sequence ID" value="KAF5310163.1"/>
    <property type="molecule type" value="Genomic_DNA"/>
</dbReference>
<evidence type="ECO:0000313" key="2">
    <source>
        <dbReference type="Proteomes" id="UP000567179"/>
    </source>
</evidence>
<keyword evidence="2" id="KW-1185">Reference proteome</keyword>
<dbReference type="OrthoDB" id="66095at2759"/>
<protein>
    <submittedName>
        <fullName evidence="1">Uncharacterized protein</fullName>
    </submittedName>
</protein>